<organism evidence="1">
    <name type="scientific">Pantoea phage Survivor</name>
    <dbReference type="NCBI Taxonomy" id="3232176"/>
    <lineage>
        <taxon>Viruses</taxon>
        <taxon>Duplodnaviria</taxon>
        <taxon>Heunggongvirae</taxon>
        <taxon>Uroviricota</taxon>
        <taxon>Caudoviricetes</taxon>
    </lineage>
</organism>
<reference evidence="1" key="1">
    <citation type="submission" date="2024-06" db="EMBL/GenBank/DDBJ databases">
        <authorList>
            <person name="Gannavaram S."/>
            <person name="Nemani S."/>
            <person name="Datta M."/>
            <person name="Picchiottino A."/>
            <person name="Mereddy A."/>
            <person name="Gannavaram N."/>
            <person name="Honeycutt C."/>
            <person name="Tran D."/>
            <person name="Choi K."/>
            <person name="Srinivasan K."/>
            <person name="Johnson A."/>
        </authorList>
    </citation>
    <scope>NUCLEOTIDE SEQUENCE</scope>
</reference>
<sequence>MKNLNSREFMEIESGVGFYNIGVHPHMDNVLTVTLTPELGRVGIPAERWAGHIYTDKLSVILTSADKHGVYFSYYSVRRLMEGGEGSYSLHATWEDLGIHPYGVTKAVLDDYLVLLQNYIYTKFFTHILSLGSRARRVALRWLHDVQSGDKMWRINSRYSLIREGNLYNIYLCNKHRMVTRLEPERLTANMFK</sequence>
<accession>A0AAU8KZT0</accession>
<evidence type="ECO:0000313" key="1">
    <source>
        <dbReference type="EMBL" id="XCN28343.1"/>
    </source>
</evidence>
<dbReference type="EMBL" id="PP885733">
    <property type="protein sequence ID" value="XCN28343.1"/>
    <property type="molecule type" value="Genomic_DNA"/>
</dbReference>
<name>A0AAU8KZT0_9CAUD</name>
<proteinExistence type="predicted"/>
<protein>
    <submittedName>
        <fullName evidence="1">Uncharacterized protein</fullName>
    </submittedName>
</protein>